<dbReference type="Gene3D" id="1.10.287.110">
    <property type="entry name" value="DnaJ domain"/>
    <property type="match status" value="1"/>
</dbReference>
<dbReference type="InterPro" id="IPR019734">
    <property type="entry name" value="TPR_rpt"/>
</dbReference>
<dbReference type="Proteomes" id="UP000245207">
    <property type="component" value="Unassembled WGS sequence"/>
</dbReference>
<feature type="region of interest" description="Disordered" evidence="1">
    <location>
        <begin position="289"/>
        <end position="310"/>
    </location>
</feature>
<protein>
    <submittedName>
        <fullName evidence="3">DnaJ domain, Tetratricopeptide-like helical domain protein</fullName>
    </submittedName>
</protein>
<dbReference type="Pfam" id="PF00226">
    <property type="entry name" value="DnaJ"/>
    <property type="match status" value="1"/>
</dbReference>
<organism evidence="3 4">
    <name type="scientific">Artemisia annua</name>
    <name type="common">Sweet wormwood</name>
    <dbReference type="NCBI Taxonomy" id="35608"/>
    <lineage>
        <taxon>Eukaryota</taxon>
        <taxon>Viridiplantae</taxon>
        <taxon>Streptophyta</taxon>
        <taxon>Embryophyta</taxon>
        <taxon>Tracheophyta</taxon>
        <taxon>Spermatophyta</taxon>
        <taxon>Magnoliopsida</taxon>
        <taxon>eudicotyledons</taxon>
        <taxon>Gunneridae</taxon>
        <taxon>Pentapetalae</taxon>
        <taxon>asterids</taxon>
        <taxon>campanulids</taxon>
        <taxon>Asterales</taxon>
        <taxon>Asteraceae</taxon>
        <taxon>Asteroideae</taxon>
        <taxon>Anthemideae</taxon>
        <taxon>Artemisiinae</taxon>
        <taxon>Artemisia</taxon>
    </lineage>
</organism>
<keyword evidence="4" id="KW-1185">Reference proteome</keyword>
<evidence type="ECO:0000313" key="4">
    <source>
        <dbReference type="Proteomes" id="UP000245207"/>
    </source>
</evidence>
<dbReference type="SUPFAM" id="SSF46565">
    <property type="entry name" value="Chaperone J-domain"/>
    <property type="match status" value="1"/>
</dbReference>
<reference evidence="3 4" key="1">
    <citation type="journal article" date="2018" name="Mol. Plant">
        <title>The genome of Artemisia annua provides insight into the evolution of Asteraceae family and artemisinin biosynthesis.</title>
        <authorList>
            <person name="Shen Q."/>
            <person name="Zhang L."/>
            <person name="Liao Z."/>
            <person name="Wang S."/>
            <person name="Yan T."/>
            <person name="Shi P."/>
            <person name="Liu M."/>
            <person name="Fu X."/>
            <person name="Pan Q."/>
            <person name="Wang Y."/>
            <person name="Lv Z."/>
            <person name="Lu X."/>
            <person name="Zhang F."/>
            <person name="Jiang W."/>
            <person name="Ma Y."/>
            <person name="Chen M."/>
            <person name="Hao X."/>
            <person name="Li L."/>
            <person name="Tang Y."/>
            <person name="Lv G."/>
            <person name="Zhou Y."/>
            <person name="Sun X."/>
            <person name="Brodelius P.E."/>
            <person name="Rose J.K.C."/>
            <person name="Tang K."/>
        </authorList>
    </citation>
    <scope>NUCLEOTIDE SEQUENCE [LARGE SCALE GENOMIC DNA]</scope>
    <source>
        <strain evidence="4">cv. Huhao1</strain>
        <tissue evidence="3">Leaf</tissue>
    </source>
</reference>
<accession>A0A2U1MGC3</accession>
<comment type="caution">
    <text evidence="3">The sequence shown here is derived from an EMBL/GenBank/DDBJ whole genome shotgun (WGS) entry which is preliminary data.</text>
</comment>
<dbReference type="PROSITE" id="PS50076">
    <property type="entry name" value="DNAJ_2"/>
    <property type="match status" value="1"/>
</dbReference>
<dbReference type="STRING" id="35608.A0A2U1MGC3"/>
<dbReference type="PANTHER" id="PTHR45181">
    <property type="entry name" value="HEAT SHOCK PROTEIN DNAJ WITH TETRATRICOPEPTIDE REPEAT-CONTAINING PROTEIN"/>
    <property type="match status" value="1"/>
</dbReference>
<dbReference type="InterPro" id="IPR011990">
    <property type="entry name" value="TPR-like_helical_dom_sf"/>
</dbReference>
<dbReference type="SMART" id="SM00271">
    <property type="entry name" value="DnaJ"/>
    <property type="match status" value="1"/>
</dbReference>
<dbReference type="PRINTS" id="PR00625">
    <property type="entry name" value="JDOMAIN"/>
</dbReference>
<dbReference type="AlphaFoldDB" id="A0A2U1MGC3"/>
<dbReference type="InterPro" id="IPR036869">
    <property type="entry name" value="J_dom_sf"/>
</dbReference>
<feature type="region of interest" description="Disordered" evidence="1">
    <location>
        <begin position="562"/>
        <end position="582"/>
    </location>
</feature>
<dbReference type="SUPFAM" id="SSF48452">
    <property type="entry name" value="TPR-like"/>
    <property type="match status" value="2"/>
</dbReference>
<proteinExistence type="predicted"/>
<evidence type="ECO:0000313" key="3">
    <source>
        <dbReference type="EMBL" id="PWA60325.1"/>
    </source>
</evidence>
<name>A0A2U1MGC3_ARTAN</name>
<sequence>MFFVATGIFTNNTPFNFINPNFNCSNDTPSFATGRFSRRKYVKVKKLSTVSKPPVVDHSNGFVFNLSLGQNSQNGEKESNTGSDSSGFNLGQSCGNGECLDFNKLRFTVGANDESKVGSKVGLGEVESSGSGFVFGVGETTGGSKFGKVSGVDFVFGGKTDNCVTNKSESSGTVGTSSNVNGFTAEVDSHLVDSLSGLNLGTSGPLVNDKRKFVGNDTLDGGKFENVDFLFPMGSSYQKEEESEVKVENLNSTEVKSGESVDEALDSGVMFGNGVFKGGFQFGIQDDKRTTVKGRKKPADKNLKSKGAESSGNNGFIFGSNLGVSFGETAQSKVSNETKTSNFHDPIKFGATNKVNDSNGDSISHSDNLFVFGSDKTNISDGVPNGKSKSSSNSGVGFVPEVNHSEARPANGVGGTTLNFTFPNNGVLFGASFTGFNTPDINLSTPFTSDMFPGLGKKLEFGKTQRKVKKTKLKSKNQGGRKDVPQSFEEASGCSPMDVSPYGVADCASTSTNEDAVDAKENVSATNVSSSSTSFPDVNVPARQRPHVKKYKMKTGRDVEFKTSKSRLDPSRAHETHTSREYTKASDEEICDKWRKRGNQAYKNGDLSESEACYSKGISSIQHTETSDFCIEPLLLCYSNRAAARMALGRMREGLKDCRMAAALDPSFFKVNLRSANCHLLLGELDDACSDYNKCLESENIVCLDRRIAIDAADGLQKAQKVTDCLKLSAELLQQKTYESTTKALGIIAEALSISCYSEKLNNMKGEALFELGKYNEVVQLCEQTLDSAEKNIATGGVAGHANADGFDCNSIKLWRWNLMSKSFFHLGKLEMALDSIDKHGQLRPAADKTEDSLSSLAVTIRELLQCKNAGNVAFQSGKYTEAVEHYTAAISRSVKSHSFAAVCFCNRAAAHQSLGEIIDAIGDCSLAIALDRSYPKALSRRATLWEMIRDYKHATDDLQRLVSILESGENSQKSATPGKTANGSVKDLRKARRRLSSVEDKAKKERSLDLYLILGVKPSDAAVEVKKAYRKAALRHHPDKAGQVLARAESGSDGQQWKVITESIQTDADKIFKMIGEAYAVLSDSTKRSKYDLEEEMWDDEEVSFASTSRRSSDFYSSPYDFSNRRYTHESRKSYNSYSHYYPWEDSRKTYQSSYRWLIVSGSSSLYVSFDIVEVSM</sequence>
<dbReference type="CDD" id="cd06257">
    <property type="entry name" value="DnaJ"/>
    <property type="match status" value="1"/>
</dbReference>
<dbReference type="SMART" id="SM00028">
    <property type="entry name" value="TPR"/>
    <property type="match status" value="8"/>
</dbReference>
<feature type="domain" description="J" evidence="2">
    <location>
        <begin position="1010"/>
        <end position="1096"/>
    </location>
</feature>
<dbReference type="InterPro" id="IPR001623">
    <property type="entry name" value="DnaJ_domain"/>
</dbReference>
<dbReference type="EMBL" id="PKPP01005383">
    <property type="protein sequence ID" value="PWA60325.1"/>
    <property type="molecule type" value="Genomic_DNA"/>
</dbReference>
<dbReference type="Gene3D" id="1.25.40.10">
    <property type="entry name" value="Tetratricopeptide repeat domain"/>
    <property type="match status" value="3"/>
</dbReference>
<gene>
    <name evidence="3" type="ORF">CTI12_AA382620</name>
</gene>
<dbReference type="InterPro" id="IPR018253">
    <property type="entry name" value="DnaJ_domain_CS"/>
</dbReference>
<evidence type="ECO:0000259" key="2">
    <source>
        <dbReference type="PROSITE" id="PS50076"/>
    </source>
</evidence>
<feature type="region of interest" description="Disordered" evidence="1">
    <location>
        <begin position="469"/>
        <end position="493"/>
    </location>
</feature>
<dbReference type="PANTHER" id="PTHR45181:SF11">
    <property type="entry name" value="DNAJ DOMAIN, TETRATRICOPEPTIDE-LIKE HELICAL DOMAIN SUPERFAMILY"/>
    <property type="match status" value="1"/>
</dbReference>
<dbReference type="OrthoDB" id="10250354at2759"/>
<dbReference type="PROSITE" id="PS00636">
    <property type="entry name" value="DNAJ_1"/>
    <property type="match status" value="1"/>
</dbReference>
<feature type="compositionally biased region" description="Basic and acidic residues" evidence="1">
    <location>
        <begin position="297"/>
        <end position="307"/>
    </location>
</feature>
<evidence type="ECO:0000256" key="1">
    <source>
        <dbReference type="SAM" id="MobiDB-lite"/>
    </source>
</evidence>